<proteinExistence type="predicted"/>
<feature type="non-terminal residue" evidence="2">
    <location>
        <position position="230"/>
    </location>
</feature>
<feature type="domain" description="Calcineurin-like phosphoesterase" evidence="1">
    <location>
        <begin position="4"/>
        <end position="143"/>
    </location>
</feature>
<comment type="caution">
    <text evidence="2">The sequence shown here is derived from an EMBL/GenBank/DDBJ whole genome shotgun (WGS) entry which is preliminary data.</text>
</comment>
<reference evidence="2" key="1">
    <citation type="journal article" date="2014" name="Front. Microbiol.">
        <title>High frequency of phylogenetically diverse reductive dehalogenase-homologous genes in deep subseafloor sedimentary metagenomes.</title>
        <authorList>
            <person name="Kawai M."/>
            <person name="Futagami T."/>
            <person name="Toyoda A."/>
            <person name="Takaki Y."/>
            <person name="Nishi S."/>
            <person name="Hori S."/>
            <person name="Arai W."/>
            <person name="Tsubouchi T."/>
            <person name="Morono Y."/>
            <person name="Uchiyama I."/>
            <person name="Ito T."/>
            <person name="Fujiyama A."/>
            <person name="Inagaki F."/>
            <person name="Takami H."/>
        </authorList>
    </citation>
    <scope>NUCLEOTIDE SEQUENCE</scope>
    <source>
        <strain evidence="2">Expedition CK06-06</strain>
    </source>
</reference>
<evidence type="ECO:0000259" key="1">
    <source>
        <dbReference type="Pfam" id="PF00149"/>
    </source>
</evidence>
<name>X1BUB2_9ZZZZ</name>
<dbReference type="EMBL" id="BART01026583">
    <property type="protein sequence ID" value="GAG98635.1"/>
    <property type="molecule type" value="Genomic_DNA"/>
</dbReference>
<accession>X1BUB2</accession>
<dbReference type="AlphaFoldDB" id="X1BUB2"/>
<dbReference type="InterPro" id="IPR004843">
    <property type="entry name" value="Calcineurin-like_PHP"/>
</dbReference>
<evidence type="ECO:0000313" key="2">
    <source>
        <dbReference type="EMBL" id="GAG98635.1"/>
    </source>
</evidence>
<sequence length="230" mass="26708">MGAVLCDTHNPFQDKAVLSLAENFLAELQPDFLIYNGDANDFYQISKFDKNPARIEKMQDDIDDTKAMFRRHRELCPNAIMKLLDGNHEDRLERYLWSSAPALSSLRCLEIEELFGLKEFEIEHIPYECGLMINDIFLVMHGTIASVHSGYTAKRMFEKHGGNGLCAHCHRGGSFYKRDRFGTWGWWEGFCLCRLDPDWIMNPNWVQGFNLVHFQGRRFWVEQVPIVGTP</sequence>
<protein>
    <recommendedName>
        <fullName evidence="1">Calcineurin-like phosphoesterase domain-containing protein</fullName>
    </recommendedName>
</protein>
<organism evidence="2">
    <name type="scientific">marine sediment metagenome</name>
    <dbReference type="NCBI Taxonomy" id="412755"/>
    <lineage>
        <taxon>unclassified sequences</taxon>
        <taxon>metagenomes</taxon>
        <taxon>ecological metagenomes</taxon>
    </lineage>
</organism>
<dbReference type="SUPFAM" id="SSF56300">
    <property type="entry name" value="Metallo-dependent phosphatases"/>
    <property type="match status" value="1"/>
</dbReference>
<gene>
    <name evidence="2" type="ORF">S01H4_47368</name>
</gene>
<dbReference type="GO" id="GO:0016787">
    <property type="term" value="F:hydrolase activity"/>
    <property type="evidence" value="ECO:0007669"/>
    <property type="project" value="InterPro"/>
</dbReference>
<dbReference type="InterPro" id="IPR029052">
    <property type="entry name" value="Metallo-depent_PP-like"/>
</dbReference>
<dbReference type="Pfam" id="PF00149">
    <property type="entry name" value="Metallophos"/>
    <property type="match status" value="1"/>
</dbReference>